<dbReference type="RefSeq" id="WP_182707865.1">
    <property type="nucleotide sequence ID" value="NZ_JACJII010000001.1"/>
</dbReference>
<dbReference type="InterPro" id="IPR012340">
    <property type="entry name" value="NA-bd_OB-fold"/>
</dbReference>
<comment type="caution">
    <text evidence="1">The sequence shown here is derived from an EMBL/GenBank/DDBJ whole genome shotgun (WGS) entry which is preliminary data.</text>
</comment>
<evidence type="ECO:0000313" key="1">
    <source>
        <dbReference type="EMBL" id="MBA9007235.1"/>
    </source>
</evidence>
<dbReference type="Gene3D" id="2.40.50.140">
    <property type="entry name" value="Nucleic acid-binding proteins"/>
    <property type="match status" value="1"/>
</dbReference>
<protein>
    <submittedName>
        <fullName evidence="1">Cold shock CspA family protein</fullName>
    </submittedName>
</protein>
<keyword evidence="2" id="KW-1185">Reference proteome</keyword>
<evidence type="ECO:0000313" key="2">
    <source>
        <dbReference type="Proteomes" id="UP000539313"/>
    </source>
</evidence>
<gene>
    <name evidence="1" type="ORF">HNR21_006117</name>
</gene>
<dbReference type="Proteomes" id="UP000539313">
    <property type="component" value="Unassembled WGS sequence"/>
</dbReference>
<sequence>MNEPRFQQRFGHVVDRRPHGSGYGGRMGVYVVRDSETGEDFTFSYVDIVTEGFRTVRTGERVRFLTDPDQPGTAVYVIRLDLPDVEAHY</sequence>
<proteinExistence type="predicted"/>
<organism evidence="1 2">
    <name type="scientific">Thermomonospora cellulosilytica</name>
    <dbReference type="NCBI Taxonomy" id="1411118"/>
    <lineage>
        <taxon>Bacteria</taxon>
        <taxon>Bacillati</taxon>
        <taxon>Actinomycetota</taxon>
        <taxon>Actinomycetes</taxon>
        <taxon>Streptosporangiales</taxon>
        <taxon>Thermomonosporaceae</taxon>
        <taxon>Thermomonospora</taxon>
    </lineage>
</organism>
<dbReference type="EMBL" id="JACJII010000001">
    <property type="protein sequence ID" value="MBA9007235.1"/>
    <property type="molecule type" value="Genomic_DNA"/>
</dbReference>
<name>A0A7W3N478_9ACTN</name>
<reference evidence="1 2" key="1">
    <citation type="submission" date="2020-08" db="EMBL/GenBank/DDBJ databases">
        <title>Sequencing the genomes of 1000 actinobacteria strains.</title>
        <authorList>
            <person name="Klenk H.-P."/>
        </authorList>
    </citation>
    <scope>NUCLEOTIDE SEQUENCE [LARGE SCALE GENOMIC DNA]</scope>
    <source>
        <strain evidence="1 2">DSM 45823</strain>
    </source>
</reference>
<accession>A0A7W3N478</accession>
<dbReference type="AlphaFoldDB" id="A0A7W3N478"/>